<evidence type="ECO:0000256" key="4">
    <source>
        <dbReference type="ARBA" id="ARBA00018547"/>
    </source>
</evidence>
<dbReference type="Ensembl" id="ENSCINT00000018429.3">
    <property type="protein sequence ID" value="ENSCINP00000018429.3"/>
    <property type="gene ID" value="ENSCING00000009078.3"/>
</dbReference>
<dbReference type="GO" id="GO:0003713">
    <property type="term" value="F:transcription coactivator activity"/>
    <property type="evidence" value="ECO:0000318"/>
    <property type="project" value="GO_Central"/>
</dbReference>
<comment type="similarity">
    <text evidence="3">Belongs to the TADA1 family.</text>
</comment>
<dbReference type="STRING" id="7719.ENSCINP00000018429"/>
<dbReference type="PANTHER" id="PTHR21277">
    <property type="entry name" value="TRANSCRIPTIONAL ADAPTER 1"/>
    <property type="match status" value="1"/>
</dbReference>
<dbReference type="GeneTree" id="ENSGT00390000011644"/>
<dbReference type="FunCoup" id="F6QES8">
    <property type="interactions" value="71"/>
</dbReference>
<dbReference type="GO" id="GO:0006357">
    <property type="term" value="P:regulation of transcription by RNA polymerase II"/>
    <property type="evidence" value="ECO:0000318"/>
    <property type="project" value="GO_Central"/>
</dbReference>
<evidence type="ECO:0000256" key="9">
    <source>
        <dbReference type="SAM" id="MobiDB-lite"/>
    </source>
</evidence>
<sequence length="307" mass="34950">MSSQARDNLILAKKRLVQVLGDNEKAYWSNMKAWFKHGLTKEEFDVESRRLLPKDGAHLHNMFLLAVLTKCHVSSSSSSKDTTSTVAANKIKKNRRIQSLKRKFDHRFTPHTPVPSPTPPGPHKPAPKPTQQPIRTCIRTYEVPSIEEMVGYTSVIAWEAGLDEATDGAVEFATEAVRVFLKNILSAIFTRRSAYKLFRKARYSMGCEPTNPYLHNRSSPNDKSLLSYEEKEQQRIEEIGKTSQIAVDPKGPVNLYDLLYTLKTYRLSLIPSNTVYSSAVERVVSHMWHPSHDEVECQQKFTTLMKS</sequence>
<dbReference type="GeneID" id="100180594"/>
<keyword evidence="7" id="KW-0539">Nucleus</keyword>
<dbReference type="HOGENOM" id="CLU_071612_0_0_1"/>
<dbReference type="Proteomes" id="UP000008144">
    <property type="component" value="Unassembled WGS sequence"/>
</dbReference>
<reference evidence="11" key="1">
    <citation type="journal article" date="2002" name="Science">
        <title>The draft genome of Ciona intestinalis: insights into chordate and vertebrate origins.</title>
        <authorList>
            <person name="Dehal P."/>
            <person name="Satou Y."/>
            <person name="Campbell R.K."/>
            <person name="Chapman J."/>
            <person name="Degnan B."/>
            <person name="De Tomaso A."/>
            <person name="Davidson B."/>
            <person name="Di Gregorio A."/>
            <person name="Gelpke M."/>
            <person name="Goodstein D.M."/>
            <person name="Harafuji N."/>
            <person name="Hastings K.E."/>
            <person name="Ho I."/>
            <person name="Hotta K."/>
            <person name="Huang W."/>
            <person name="Kawashima T."/>
            <person name="Lemaire P."/>
            <person name="Martinez D."/>
            <person name="Meinertzhagen I.A."/>
            <person name="Necula S."/>
            <person name="Nonaka M."/>
            <person name="Putnam N."/>
            <person name="Rash S."/>
            <person name="Saiga H."/>
            <person name="Satake M."/>
            <person name="Terry A."/>
            <person name="Yamada L."/>
            <person name="Wang H.G."/>
            <person name="Awazu S."/>
            <person name="Azumi K."/>
            <person name="Boore J."/>
            <person name="Branno M."/>
            <person name="Chin-Bow S."/>
            <person name="DeSantis R."/>
            <person name="Doyle S."/>
            <person name="Francino P."/>
            <person name="Keys D.N."/>
            <person name="Haga S."/>
            <person name="Hayashi H."/>
            <person name="Hino K."/>
            <person name="Imai K.S."/>
            <person name="Inaba K."/>
            <person name="Kano S."/>
            <person name="Kobayashi K."/>
            <person name="Kobayashi M."/>
            <person name="Lee B.I."/>
            <person name="Makabe K.W."/>
            <person name="Manohar C."/>
            <person name="Matassi G."/>
            <person name="Medina M."/>
            <person name="Mochizuki Y."/>
            <person name="Mount S."/>
            <person name="Morishita T."/>
            <person name="Miura S."/>
            <person name="Nakayama A."/>
            <person name="Nishizaka S."/>
            <person name="Nomoto H."/>
            <person name="Ohta F."/>
            <person name="Oishi K."/>
            <person name="Rigoutsos I."/>
            <person name="Sano M."/>
            <person name="Sasaki A."/>
            <person name="Sasakura Y."/>
            <person name="Shoguchi E."/>
            <person name="Shin-i T."/>
            <person name="Spagnuolo A."/>
            <person name="Stainier D."/>
            <person name="Suzuki M.M."/>
            <person name="Tassy O."/>
            <person name="Takatori N."/>
            <person name="Tokuoka M."/>
            <person name="Yagi K."/>
            <person name="Yoshizaki F."/>
            <person name="Wada S."/>
            <person name="Zhang C."/>
            <person name="Hyatt P.D."/>
            <person name="Larimer F."/>
            <person name="Detter C."/>
            <person name="Doggett N."/>
            <person name="Glavina T."/>
            <person name="Hawkins T."/>
            <person name="Richardson P."/>
            <person name="Lucas S."/>
            <person name="Kohara Y."/>
            <person name="Levine M."/>
            <person name="Satoh N."/>
            <person name="Rokhsar D.S."/>
        </authorList>
    </citation>
    <scope>NUCLEOTIDE SEQUENCE [LARGE SCALE GENOMIC DNA]</scope>
</reference>
<organism evidence="10 11">
    <name type="scientific">Ciona intestinalis</name>
    <name type="common">Transparent sea squirt</name>
    <name type="synonym">Ascidia intestinalis</name>
    <dbReference type="NCBI Taxonomy" id="7719"/>
    <lineage>
        <taxon>Eukaryota</taxon>
        <taxon>Metazoa</taxon>
        <taxon>Chordata</taxon>
        <taxon>Tunicata</taxon>
        <taxon>Ascidiacea</taxon>
        <taxon>Phlebobranchia</taxon>
        <taxon>Cionidae</taxon>
        <taxon>Ciona</taxon>
    </lineage>
</organism>
<gene>
    <name evidence="10" type="primary">LOC100180594</name>
</gene>
<evidence type="ECO:0000256" key="8">
    <source>
        <dbReference type="ARBA" id="ARBA00029595"/>
    </source>
</evidence>
<evidence type="ECO:0000256" key="5">
    <source>
        <dbReference type="ARBA" id="ARBA00023015"/>
    </source>
</evidence>
<dbReference type="OMA" id="KLWFRKK"/>
<accession>F6QES8</accession>
<dbReference type="PANTHER" id="PTHR21277:SF5">
    <property type="entry name" value="TRANSCRIPTIONAL ADAPTER 1"/>
    <property type="match status" value="1"/>
</dbReference>
<evidence type="ECO:0000256" key="7">
    <source>
        <dbReference type="ARBA" id="ARBA00023242"/>
    </source>
</evidence>
<keyword evidence="11" id="KW-1185">Reference proteome</keyword>
<name>F6QES8_CIOIN</name>
<reference evidence="10" key="3">
    <citation type="submission" date="2025-09" db="UniProtKB">
        <authorList>
            <consortium name="Ensembl"/>
        </authorList>
    </citation>
    <scope>IDENTIFICATION</scope>
</reference>
<feature type="compositionally biased region" description="Pro residues" evidence="9">
    <location>
        <begin position="112"/>
        <end position="130"/>
    </location>
</feature>
<keyword evidence="6" id="KW-0804">Transcription</keyword>
<dbReference type="CDD" id="cd22934">
    <property type="entry name" value="HFD_TADA1"/>
    <property type="match status" value="1"/>
</dbReference>
<protein>
    <recommendedName>
        <fullName evidence="4">Transcriptional adapter 1</fullName>
    </recommendedName>
    <alternativeName>
        <fullName evidence="8">Transcriptional adapter 1-like protein</fullName>
    </alternativeName>
</protein>
<dbReference type="RefSeq" id="XP_002129042.1">
    <property type="nucleotide sequence ID" value="XM_002129006.2"/>
</dbReference>
<evidence type="ECO:0000256" key="2">
    <source>
        <dbReference type="ARBA" id="ARBA00004123"/>
    </source>
</evidence>
<evidence type="ECO:0000256" key="1">
    <source>
        <dbReference type="ARBA" id="ARBA00003228"/>
    </source>
</evidence>
<keyword evidence="5" id="KW-0805">Transcription regulation</keyword>
<dbReference type="GO" id="GO:0000124">
    <property type="term" value="C:SAGA complex"/>
    <property type="evidence" value="ECO:0000318"/>
    <property type="project" value="GO_Central"/>
</dbReference>
<comment type="subcellular location">
    <subcellularLocation>
        <location evidence="2">Nucleus</location>
    </subcellularLocation>
</comment>
<dbReference type="GO" id="GO:0005634">
    <property type="term" value="C:nucleus"/>
    <property type="evidence" value="ECO:0007669"/>
    <property type="project" value="UniProtKB-SubCell"/>
</dbReference>
<accession>A0A1W2WI63</accession>
<dbReference type="AlphaFoldDB" id="F6QES8"/>
<proteinExistence type="inferred from homology"/>
<comment type="function">
    <text evidence="1">Probably involved in transcriptional regulation.</text>
</comment>
<feature type="region of interest" description="Disordered" evidence="9">
    <location>
        <begin position="102"/>
        <end position="133"/>
    </location>
</feature>
<dbReference type="InterPro" id="IPR024738">
    <property type="entry name" value="Hfi1/Tada1"/>
</dbReference>
<evidence type="ECO:0000313" key="11">
    <source>
        <dbReference type="Proteomes" id="UP000008144"/>
    </source>
</evidence>
<evidence type="ECO:0000256" key="6">
    <source>
        <dbReference type="ARBA" id="ARBA00023163"/>
    </source>
</evidence>
<dbReference type="Pfam" id="PF12767">
    <property type="entry name" value="SAGA-Tad1"/>
    <property type="match status" value="1"/>
</dbReference>
<evidence type="ECO:0000313" key="10">
    <source>
        <dbReference type="Ensembl" id="ENSCINP00000018429.3"/>
    </source>
</evidence>
<dbReference type="InParanoid" id="F6QES8"/>
<dbReference type="KEGG" id="cin:100180594"/>
<reference evidence="10" key="2">
    <citation type="submission" date="2025-08" db="UniProtKB">
        <authorList>
            <consortium name="Ensembl"/>
        </authorList>
    </citation>
    <scope>IDENTIFICATION</scope>
</reference>
<evidence type="ECO:0000256" key="3">
    <source>
        <dbReference type="ARBA" id="ARBA00010314"/>
    </source>
</evidence>